<evidence type="ECO:0000259" key="1">
    <source>
        <dbReference type="Pfam" id="PF05699"/>
    </source>
</evidence>
<evidence type="ECO:0000313" key="2">
    <source>
        <dbReference type="EMBL" id="CAG8849173.1"/>
    </source>
</evidence>
<dbReference type="EMBL" id="CAJVQB010095091">
    <property type="protein sequence ID" value="CAG8849173.1"/>
    <property type="molecule type" value="Genomic_DNA"/>
</dbReference>
<dbReference type="Pfam" id="PF05699">
    <property type="entry name" value="Dimer_Tnp_hAT"/>
    <property type="match status" value="1"/>
</dbReference>
<protein>
    <submittedName>
        <fullName evidence="2">23154_t:CDS:1</fullName>
    </submittedName>
</protein>
<dbReference type="InterPro" id="IPR012337">
    <property type="entry name" value="RNaseH-like_sf"/>
</dbReference>
<comment type="caution">
    <text evidence="2">The sequence shown here is derived from an EMBL/GenBank/DDBJ whole genome shotgun (WGS) entry which is preliminary data.</text>
</comment>
<dbReference type="SUPFAM" id="SSF53098">
    <property type="entry name" value="Ribonuclease H-like"/>
    <property type="match status" value="1"/>
</dbReference>
<organism evidence="2 3">
    <name type="scientific">Gigaspora margarita</name>
    <dbReference type="NCBI Taxonomy" id="4874"/>
    <lineage>
        <taxon>Eukaryota</taxon>
        <taxon>Fungi</taxon>
        <taxon>Fungi incertae sedis</taxon>
        <taxon>Mucoromycota</taxon>
        <taxon>Glomeromycotina</taxon>
        <taxon>Glomeromycetes</taxon>
        <taxon>Diversisporales</taxon>
        <taxon>Gigasporaceae</taxon>
        <taxon>Gigaspora</taxon>
    </lineage>
</organism>
<dbReference type="PANTHER" id="PTHR23272:SF21">
    <property type="entry name" value="BED ZINC FINGER AND HAT DIMERIZATION DOMAIN-CONTAINING PROTEIN"/>
    <property type="match status" value="1"/>
</dbReference>
<evidence type="ECO:0000313" key="3">
    <source>
        <dbReference type="Proteomes" id="UP000789901"/>
    </source>
</evidence>
<sequence>FENIYLRTYYSLSTIEHSNNKTIINTDNNLATIEDHADDFFEYAARQSRNSENNPLYEVNQYFNKPIAVRTTNILVWWKCNIGRFPTLFRMAQDFLAIPATSIKSEQMFSCTGHVIDDSRTLLDPSTITALMCQRNWLEVGEQFGWNL</sequence>
<feature type="non-terminal residue" evidence="2">
    <location>
        <position position="1"/>
    </location>
</feature>
<reference evidence="2 3" key="1">
    <citation type="submission" date="2021-06" db="EMBL/GenBank/DDBJ databases">
        <authorList>
            <person name="Kallberg Y."/>
            <person name="Tangrot J."/>
            <person name="Rosling A."/>
        </authorList>
    </citation>
    <scope>NUCLEOTIDE SEQUENCE [LARGE SCALE GENOMIC DNA]</scope>
    <source>
        <strain evidence="2 3">120-4 pot B 10/14</strain>
    </source>
</reference>
<dbReference type="InterPro" id="IPR008906">
    <property type="entry name" value="HATC_C_dom"/>
</dbReference>
<keyword evidence="3" id="KW-1185">Reference proteome</keyword>
<dbReference type="Proteomes" id="UP000789901">
    <property type="component" value="Unassembled WGS sequence"/>
</dbReference>
<gene>
    <name evidence="2" type="ORF">GMARGA_LOCUS39567</name>
</gene>
<proteinExistence type="predicted"/>
<feature type="domain" description="HAT C-terminal dimerisation" evidence="1">
    <location>
        <begin position="58"/>
        <end position="138"/>
    </location>
</feature>
<accession>A0ABN7X7B6</accession>
<name>A0ABN7X7B6_GIGMA</name>
<dbReference type="PANTHER" id="PTHR23272">
    <property type="entry name" value="BED FINGER-RELATED"/>
    <property type="match status" value="1"/>
</dbReference>